<comment type="caution">
    <text evidence="3">The sequence shown here is derived from an EMBL/GenBank/DDBJ whole genome shotgun (WGS) entry which is preliminary data.</text>
</comment>
<dbReference type="FunFam" id="3.80.10.10:FF:001164">
    <property type="entry name" value="GH01279p"/>
    <property type="match status" value="1"/>
</dbReference>
<dbReference type="OrthoDB" id="1055097at2759"/>
<dbReference type="SMART" id="SM00365">
    <property type="entry name" value="LRR_SD22"/>
    <property type="match status" value="7"/>
</dbReference>
<proteinExistence type="predicted"/>
<name>A0A821NH27_9NEOP</name>
<dbReference type="EMBL" id="CAJOBZ010000005">
    <property type="protein sequence ID" value="CAF4787767.1"/>
    <property type="molecule type" value="Genomic_DNA"/>
</dbReference>
<keyword evidence="1" id="KW-0433">Leucine-rich repeat</keyword>
<dbReference type="SMART" id="SM00369">
    <property type="entry name" value="LRR_TYP"/>
    <property type="match status" value="15"/>
</dbReference>
<sequence length="740" mass="84864">MNPNVEFEPTLCTNKLCTVKENFTEAAVSYGILLMVMIMAPLVCCNCPVDRVHTLDHCVFYLQCFHNITAGSISRDCLGSTNYDVIVDVTLVDATDQFDTTSDQEFLSLITSLKVSGNWSETKLTFLDNMYRLKALHLNNNNIKMIYDSPFRHLTRLEDLNLSGNQLSHIEELFQFDSYPNKLKKLSLSHNAIQEIPGDTFFELTNLKELDLSYNSITELYEEPFSNLTNLVILKLNHNNIKNLNGAMNNLFNLKHLYLAHNHIENIVEQSIKIIYHLETIDISKNQLDNLKTNLFSRHWNHFDDHSICKIKLSQNHISYVPNATVVPEFKTRLIRNSHKHKVMNIFTELDLSQNSITHVEFNAFQSIIQLISLDISCNRLISFTVNPNDLRYVKYLNLSKNFLQTLHYSSFASMINLQNLDLSNNNMDFIPDQSLINNHQLKLINMTYNEIVEVRHMRITFNRDGGVLDLTNNGISVLNLSPGDAYGLTILILRSNNITEPFSIKLNQQPTLVHLDMSYNLIEELDEESLQLPITLGILDLSFNLIQRIGPSSFHRVGHLKTLRLSHNKLASVEFGAFEGLAALVNLDLSYNNIGRLDSKTLMDLKMLSVLSLRNNDLFYIDHSSWFAHKQNLRIYLDGNSFSCDWLAEALSDNNNGYSKMRPTVLKTTFTGHSIEGIPCKQDVGNFVEPSKNYMIADERLLVTNQKILEAVQEQTSFLKKHIWRFVLQDAERNAKSTK</sequence>
<keyword evidence="2" id="KW-0677">Repeat</keyword>
<accession>A0A821NH27</accession>
<evidence type="ECO:0000313" key="3">
    <source>
        <dbReference type="EMBL" id="CAF4787767.1"/>
    </source>
</evidence>
<evidence type="ECO:0000256" key="1">
    <source>
        <dbReference type="ARBA" id="ARBA00022614"/>
    </source>
</evidence>
<dbReference type="Pfam" id="PF13855">
    <property type="entry name" value="LRR_8"/>
    <property type="match status" value="4"/>
</dbReference>
<organism evidence="3 4">
    <name type="scientific">Pieris macdunnoughi</name>
    <dbReference type="NCBI Taxonomy" id="345717"/>
    <lineage>
        <taxon>Eukaryota</taxon>
        <taxon>Metazoa</taxon>
        <taxon>Ecdysozoa</taxon>
        <taxon>Arthropoda</taxon>
        <taxon>Hexapoda</taxon>
        <taxon>Insecta</taxon>
        <taxon>Pterygota</taxon>
        <taxon>Neoptera</taxon>
        <taxon>Endopterygota</taxon>
        <taxon>Lepidoptera</taxon>
        <taxon>Glossata</taxon>
        <taxon>Ditrysia</taxon>
        <taxon>Papilionoidea</taxon>
        <taxon>Pieridae</taxon>
        <taxon>Pierinae</taxon>
        <taxon>Pieris</taxon>
    </lineage>
</organism>
<dbReference type="PROSITE" id="PS51450">
    <property type="entry name" value="LRR"/>
    <property type="match status" value="7"/>
</dbReference>
<dbReference type="Proteomes" id="UP000663880">
    <property type="component" value="Unassembled WGS sequence"/>
</dbReference>
<dbReference type="Gene3D" id="3.80.10.10">
    <property type="entry name" value="Ribonuclease Inhibitor"/>
    <property type="match status" value="4"/>
</dbReference>
<dbReference type="InterPro" id="IPR003591">
    <property type="entry name" value="Leu-rich_rpt_typical-subtyp"/>
</dbReference>
<dbReference type="PANTHER" id="PTHR24366">
    <property type="entry name" value="IG(IMMUNOGLOBULIN) AND LRR(LEUCINE RICH REPEAT) DOMAINS"/>
    <property type="match status" value="1"/>
</dbReference>
<dbReference type="InterPro" id="IPR032675">
    <property type="entry name" value="LRR_dom_sf"/>
</dbReference>
<dbReference type="PANTHER" id="PTHR24366:SF170">
    <property type="entry name" value="RE50361P"/>
    <property type="match status" value="1"/>
</dbReference>
<evidence type="ECO:0000256" key="2">
    <source>
        <dbReference type="ARBA" id="ARBA00022737"/>
    </source>
</evidence>
<gene>
    <name evidence="3" type="ORF">PMACD_LOCUS2708</name>
</gene>
<dbReference type="AlphaFoldDB" id="A0A821NH27"/>
<protein>
    <submittedName>
        <fullName evidence="3">Uncharacterized protein</fullName>
    </submittedName>
</protein>
<dbReference type="SUPFAM" id="SSF52058">
    <property type="entry name" value="L domain-like"/>
    <property type="match status" value="2"/>
</dbReference>
<keyword evidence="4" id="KW-1185">Reference proteome</keyword>
<reference evidence="3" key="1">
    <citation type="submission" date="2021-02" db="EMBL/GenBank/DDBJ databases">
        <authorList>
            <person name="Steward A R."/>
        </authorList>
    </citation>
    <scope>NUCLEOTIDE SEQUENCE</scope>
</reference>
<dbReference type="InterPro" id="IPR001611">
    <property type="entry name" value="Leu-rich_rpt"/>
</dbReference>
<evidence type="ECO:0000313" key="4">
    <source>
        <dbReference type="Proteomes" id="UP000663880"/>
    </source>
</evidence>